<dbReference type="GO" id="GO:0005826">
    <property type="term" value="C:actomyosin contractile ring"/>
    <property type="evidence" value="ECO:0007669"/>
    <property type="project" value="TreeGrafter"/>
</dbReference>
<dbReference type="Pfam" id="PF08518">
    <property type="entry name" value="GIT_SHD"/>
    <property type="match status" value="2"/>
</dbReference>
<feature type="region of interest" description="Disordered" evidence="2">
    <location>
        <begin position="1"/>
        <end position="35"/>
    </location>
</feature>
<dbReference type="Proteomes" id="UP000027222">
    <property type="component" value="Unassembled WGS sequence"/>
</dbReference>
<feature type="compositionally biased region" description="Basic and acidic residues" evidence="2">
    <location>
        <begin position="454"/>
        <end position="472"/>
    </location>
</feature>
<dbReference type="OrthoDB" id="5588096at2759"/>
<accession>A0A067SYW4</accession>
<feature type="region of interest" description="Disordered" evidence="2">
    <location>
        <begin position="453"/>
        <end position="472"/>
    </location>
</feature>
<gene>
    <name evidence="4" type="ORF">GALMADRAFT_70059</name>
</gene>
<organism evidence="4 5">
    <name type="scientific">Galerina marginata (strain CBS 339.88)</name>
    <dbReference type="NCBI Taxonomy" id="685588"/>
    <lineage>
        <taxon>Eukaryota</taxon>
        <taxon>Fungi</taxon>
        <taxon>Dikarya</taxon>
        <taxon>Basidiomycota</taxon>
        <taxon>Agaricomycotina</taxon>
        <taxon>Agaricomycetes</taxon>
        <taxon>Agaricomycetidae</taxon>
        <taxon>Agaricales</taxon>
        <taxon>Agaricineae</taxon>
        <taxon>Strophariaceae</taxon>
        <taxon>Galerina</taxon>
    </lineage>
</organism>
<evidence type="ECO:0000256" key="1">
    <source>
        <dbReference type="ARBA" id="ARBA00022737"/>
    </source>
</evidence>
<dbReference type="GO" id="GO:1902716">
    <property type="term" value="C:cell cortex of growing cell tip"/>
    <property type="evidence" value="ECO:0007669"/>
    <property type="project" value="TreeGrafter"/>
</dbReference>
<evidence type="ECO:0000313" key="5">
    <source>
        <dbReference type="Proteomes" id="UP000027222"/>
    </source>
</evidence>
<dbReference type="InterPro" id="IPR022018">
    <property type="entry name" value="GIT1_C"/>
</dbReference>
<dbReference type="PANTHER" id="PTHR21601">
    <property type="entry name" value="SPA2 PROTEIN"/>
    <property type="match status" value="1"/>
</dbReference>
<feature type="region of interest" description="Disordered" evidence="2">
    <location>
        <begin position="151"/>
        <end position="419"/>
    </location>
</feature>
<keyword evidence="5" id="KW-1185">Reference proteome</keyword>
<feature type="compositionally biased region" description="Low complexity" evidence="2">
    <location>
        <begin position="283"/>
        <end position="307"/>
    </location>
</feature>
<feature type="compositionally biased region" description="Polar residues" evidence="2">
    <location>
        <begin position="13"/>
        <end position="24"/>
    </location>
</feature>
<protein>
    <recommendedName>
        <fullName evidence="3">GIT Spa2 homology (SHD) domain-containing protein</fullName>
    </recommendedName>
</protein>
<feature type="compositionally biased region" description="Basic and acidic residues" evidence="2">
    <location>
        <begin position="395"/>
        <end position="404"/>
    </location>
</feature>
<reference evidence="5" key="1">
    <citation type="journal article" date="2014" name="Proc. Natl. Acad. Sci. U.S.A.">
        <title>Extensive sampling of basidiomycete genomes demonstrates inadequacy of the white-rot/brown-rot paradigm for wood decay fungi.</title>
        <authorList>
            <person name="Riley R."/>
            <person name="Salamov A.A."/>
            <person name="Brown D.W."/>
            <person name="Nagy L.G."/>
            <person name="Floudas D."/>
            <person name="Held B.W."/>
            <person name="Levasseur A."/>
            <person name="Lombard V."/>
            <person name="Morin E."/>
            <person name="Otillar R."/>
            <person name="Lindquist E.A."/>
            <person name="Sun H."/>
            <person name="LaButti K.M."/>
            <person name="Schmutz J."/>
            <person name="Jabbour D."/>
            <person name="Luo H."/>
            <person name="Baker S.E."/>
            <person name="Pisabarro A.G."/>
            <person name="Walton J.D."/>
            <person name="Blanchette R.A."/>
            <person name="Henrissat B."/>
            <person name="Martin F."/>
            <person name="Cullen D."/>
            <person name="Hibbett D.S."/>
            <person name="Grigoriev I.V."/>
        </authorList>
    </citation>
    <scope>NUCLEOTIDE SEQUENCE [LARGE SCALE GENOMIC DNA]</scope>
    <source>
        <strain evidence="5">CBS 339.88</strain>
    </source>
</reference>
<feature type="domain" description="GIT Spa2 homology (SHD)" evidence="3">
    <location>
        <begin position="121"/>
        <end position="151"/>
    </location>
</feature>
<feature type="compositionally biased region" description="Basic and acidic residues" evidence="2">
    <location>
        <begin position="261"/>
        <end position="278"/>
    </location>
</feature>
<evidence type="ECO:0000259" key="3">
    <source>
        <dbReference type="SMART" id="SM00555"/>
    </source>
</evidence>
<evidence type="ECO:0000256" key="2">
    <source>
        <dbReference type="SAM" id="MobiDB-lite"/>
    </source>
</evidence>
<keyword evidence="1" id="KW-0677">Repeat</keyword>
<feature type="domain" description="GIT Spa2 homology (SHD)" evidence="3">
    <location>
        <begin position="73"/>
        <end position="103"/>
    </location>
</feature>
<evidence type="ECO:0000313" key="4">
    <source>
        <dbReference type="EMBL" id="KDR75272.1"/>
    </source>
</evidence>
<sequence length="985" mass="108240">MKRVPSRAPSPTPTAFSGISNYRTDSYRPRDAKGAPAVPTIDYRLVSKTHYGELGRYLANYLASAPPNSRSNARSKLTRLTIQQFHELSTDVYDELVRRKNEKEVPFLPVREEFHPKRNQARQKLATLPTTRFEDLSSDVYFELARRYPEFKEDPSGRGSTASNYDDYPAPDFPSNSTPRNNGASRTSGRASADRPSDSGYGGSVSSRRPSEDRRRPSETEFNVGRRSEDTFRRPEEVDDSFSARPPDENLSVALASRRKPSQDIARKPDDREREFGRRPSQATSMASDSTTMASTAPAQSTTATSAVIIPNKSTMEEEYIDIPYGREARESGVTTIDGGPDSARDGLGAETEPDSASDYPSPMSGRSPPAGLGGLSARLKGVDDEDEIGPGNRSGDDMYDKYGRSSVDSTRSAGGNARGVVRSVGAEEMEKVRRDYEFKLATMQTQITTLQRDLGDAAEHERKKKESEARVRQLDEELDELRQRTEQQSAVMHSLQKELEEVKEARQREAMQAEEDREELVIFRDRCNKLEEENELRQGAADTEGVEQLRADMEGLLAEINELSQRNDELMIAKDSDNNLIRDLDNQLKEYKRKYEQAKTELRSVKATSQLFLQAPKFDKGEDQLPMAPDGGVQDIHITAFLSAIDSLLTAGRSNAPTRVLTPMKSVVNAVTNIIEDVKTFERRPQRDRAEVDPDTLRSLRERGEATLSNLVAATKTHASSSGMSPVSLLDAAASHVSVTITEIGRTVCIRKATKAEQEQAAYNSYTGPSGSATGGFSPSLRSVEETRPGSGGHQRKPSQTSGSSRGGRFSAESPNSPPNQRSYMDTRRRPPSENSSSEQTNSPPPIFDTQGGSAGVVSDDSAQADGSEDAWAELKPYLEAQTESIVYAIQSVLSGVRSPTPSPTLNENLTQIITIVSSIVAVCNDNLPPGSAAQGNEILRELGEHANKLSEVQALPEVTKESRQIMAKSSFAIANAMKGLMKL</sequence>
<dbReference type="SMART" id="SM00555">
    <property type="entry name" value="GIT"/>
    <property type="match status" value="2"/>
</dbReference>
<dbReference type="InterPro" id="IPR056439">
    <property type="entry name" value="VBS_C3G9"/>
</dbReference>
<dbReference type="GO" id="GO:0005078">
    <property type="term" value="F:MAP-kinase scaffold activity"/>
    <property type="evidence" value="ECO:0007669"/>
    <property type="project" value="TreeGrafter"/>
</dbReference>
<dbReference type="HOGENOM" id="CLU_006748_0_0_1"/>
<dbReference type="InterPro" id="IPR039892">
    <property type="entry name" value="Spa2/Sph1"/>
</dbReference>
<feature type="compositionally biased region" description="Polar residues" evidence="2">
    <location>
        <begin position="765"/>
        <end position="782"/>
    </location>
</feature>
<feature type="region of interest" description="Disordered" evidence="2">
    <location>
        <begin position="765"/>
        <end position="869"/>
    </location>
</feature>
<dbReference type="InterPro" id="IPR013724">
    <property type="entry name" value="GIT_SHD"/>
</dbReference>
<feature type="compositionally biased region" description="Polar residues" evidence="2">
    <location>
        <begin position="174"/>
        <end position="190"/>
    </location>
</feature>
<dbReference type="Pfam" id="PF12205">
    <property type="entry name" value="GIT1_C"/>
    <property type="match status" value="1"/>
</dbReference>
<dbReference type="STRING" id="685588.A0A067SYW4"/>
<dbReference type="Pfam" id="PF23742">
    <property type="entry name" value="VBS_C3G9"/>
    <property type="match status" value="1"/>
</dbReference>
<dbReference type="AlphaFoldDB" id="A0A067SYW4"/>
<proteinExistence type="predicted"/>
<name>A0A067SYW4_GALM3</name>
<feature type="compositionally biased region" description="Basic and acidic residues" evidence="2">
    <location>
        <begin position="209"/>
        <end position="236"/>
    </location>
</feature>
<feature type="compositionally biased region" description="Polar residues" evidence="2">
    <location>
        <begin position="814"/>
        <end position="825"/>
    </location>
</feature>
<dbReference type="PANTHER" id="PTHR21601:SF0">
    <property type="entry name" value="PROTEIN SPA2-RELATED"/>
    <property type="match status" value="1"/>
</dbReference>
<dbReference type="EMBL" id="KL142381">
    <property type="protein sequence ID" value="KDR75272.1"/>
    <property type="molecule type" value="Genomic_DNA"/>
</dbReference>